<dbReference type="Proteomes" id="UP001515480">
    <property type="component" value="Unassembled WGS sequence"/>
</dbReference>
<dbReference type="Gene3D" id="1.10.620.20">
    <property type="entry name" value="Ribonucleotide Reductase, subunit A"/>
    <property type="match status" value="1"/>
</dbReference>
<evidence type="ECO:0000313" key="13">
    <source>
        <dbReference type="Proteomes" id="UP001515480"/>
    </source>
</evidence>
<dbReference type="EMBL" id="JBGBPQ010000006">
    <property type="protein sequence ID" value="KAL1522984.1"/>
    <property type="molecule type" value="Genomic_DNA"/>
</dbReference>
<evidence type="ECO:0000256" key="7">
    <source>
        <dbReference type="ARBA" id="ARBA00023002"/>
    </source>
</evidence>
<sequence>MRLIFLLVGCAHGYQTTHLPHRAPQRASTPQCLDVVVPSVAKKAREEGLRKVPRGEKDERPEYMKSKCNMYPRKVDVMNQIEGFVQEQIDAGLLLDQDKAWQPHDFLPDSEKPTEEWFDEVREFRKMAEDLPDDLLLVLIGDMITEEALPTYLTLLNTLEGIDDPTGAVDTAFGRWSRQWTAEENRHGDLLNRYLYLSGRVNMRAIEETIMRLISSGFDPDTRCDPYRGFIYTSFQERATKISHGNVGKLLGQAGDKWGSRICAKIAGDEARHEKAYQSFVTQVLSIDPDGAIISYADMMKTQIVMPAEKMTDGKNPNLYNDFARVAQDLTVYTGVDYASIMEHLNELWKIEHVTGLSPEAQEAQEFLARLPARFRKLAERQEKAFARTPREPREWSWLHGRVL</sequence>
<comment type="similarity">
    <text evidence="2">Belongs to the fatty acid desaturase type 2 family.</text>
</comment>
<dbReference type="GO" id="GO:0006633">
    <property type="term" value="P:fatty acid biosynthetic process"/>
    <property type="evidence" value="ECO:0007669"/>
    <property type="project" value="UniProtKB-KW"/>
</dbReference>
<evidence type="ECO:0000256" key="10">
    <source>
        <dbReference type="ARBA" id="ARBA00023160"/>
    </source>
</evidence>
<evidence type="ECO:0000256" key="9">
    <source>
        <dbReference type="ARBA" id="ARBA00023098"/>
    </source>
</evidence>
<dbReference type="PIRSF" id="PIRSF000346">
    <property type="entry name" value="Dlt9_acylACP_des"/>
    <property type="match status" value="1"/>
</dbReference>
<keyword evidence="7" id="KW-0560">Oxidoreductase</keyword>
<dbReference type="PANTHER" id="PTHR31155">
    <property type="entry name" value="ACYL- ACYL-CARRIER-PROTEIN DESATURASE-RELATED"/>
    <property type="match status" value="1"/>
</dbReference>
<accession>A0AB34JQP6</accession>
<dbReference type="GO" id="GO:0045300">
    <property type="term" value="F:stearoyl-[ACP] desaturase activity"/>
    <property type="evidence" value="ECO:0007669"/>
    <property type="project" value="InterPro"/>
</dbReference>
<comment type="subunit">
    <text evidence="3">Homodimer.</text>
</comment>
<feature type="binding site" evidence="11">
    <location>
        <position position="270"/>
    </location>
    <ligand>
        <name>Fe cation</name>
        <dbReference type="ChEBI" id="CHEBI:24875"/>
        <label>1</label>
    </ligand>
</feature>
<evidence type="ECO:0000256" key="11">
    <source>
        <dbReference type="PIRSR" id="PIRSR000346-1"/>
    </source>
</evidence>
<evidence type="ECO:0000313" key="12">
    <source>
        <dbReference type="EMBL" id="KAL1522984.1"/>
    </source>
</evidence>
<evidence type="ECO:0000256" key="3">
    <source>
        <dbReference type="ARBA" id="ARBA00011738"/>
    </source>
</evidence>
<organism evidence="12 13">
    <name type="scientific">Prymnesium parvum</name>
    <name type="common">Toxic golden alga</name>
    <dbReference type="NCBI Taxonomy" id="97485"/>
    <lineage>
        <taxon>Eukaryota</taxon>
        <taxon>Haptista</taxon>
        <taxon>Haptophyta</taxon>
        <taxon>Prymnesiophyceae</taxon>
        <taxon>Prymnesiales</taxon>
        <taxon>Prymnesiaceae</taxon>
        <taxon>Prymnesium</taxon>
    </lineage>
</organism>
<keyword evidence="4" id="KW-0444">Lipid biosynthesis</keyword>
<keyword evidence="9" id="KW-0443">Lipid metabolism</keyword>
<keyword evidence="8 11" id="KW-0408">Iron</keyword>
<gene>
    <name evidence="12" type="ORF">AB1Y20_017947</name>
</gene>
<dbReference type="AlphaFoldDB" id="A0AB34JQP6"/>
<comment type="cofactor">
    <cofactor evidence="1">
        <name>Fe(2+)</name>
        <dbReference type="ChEBI" id="CHEBI:29033"/>
    </cofactor>
</comment>
<keyword evidence="10" id="KW-0275">Fatty acid biosynthesis</keyword>
<name>A0AB34JQP6_PRYPA</name>
<evidence type="ECO:0008006" key="14">
    <source>
        <dbReference type="Google" id="ProtNLM"/>
    </source>
</evidence>
<feature type="binding site" evidence="11">
    <location>
        <position position="184"/>
    </location>
    <ligand>
        <name>Fe cation</name>
        <dbReference type="ChEBI" id="CHEBI:24875"/>
        <label>2</label>
    </ligand>
</feature>
<keyword evidence="6" id="KW-0276">Fatty acid metabolism</keyword>
<evidence type="ECO:0000256" key="1">
    <source>
        <dbReference type="ARBA" id="ARBA00001954"/>
    </source>
</evidence>
<reference evidence="12 13" key="1">
    <citation type="journal article" date="2024" name="Science">
        <title>Giant polyketide synthase enzymes in the biosynthesis of giant marine polyether toxins.</title>
        <authorList>
            <person name="Fallon T.R."/>
            <person name="Shende V.V."/>
            <person name="Wierzbicki I.H."/>
            <person name="Pendleton A.L."/>
            <person name="Watervoot N.F."/>
            <person name="Auber R.P."/>
            <person name="Gonzalez D.J."/>
            <person name="Wisecaver J.H."/>
            <person name="Moore B.S."/>
        </authorList>
    </citation>
    <scope>NUCLEOTIDE SEQUENCE [LARGE SCALE GENOMIC DNA]</scope>
    <source>
        <strain evidence="12 13">12B1</strain>
    </source>
</reference>
<dbReference type="GO" id="GO:0046872">
    <property type="term" value="F:metal ion binding"/>
    <property type="evidence" value="ECO:0007669"/>
    <property type="project" value="UniProtKB-KW"/>
</dbReference>
<protein>
    <recommendedName>
        <fullName evidence="14">Acyl-[acyl-carrier-protein] desaturase</fullName>
    </recommendedName>
</protein>
<feature type="binding site" evidence="11">
    <location>
        <position position="184"/>
    </location>
    <ligand>
        <name>Fe cation</name>
        <dbReference type="ChEBI" id="CHEBI:24875"/>
        <label>1</label>
    </ligand>
</feature>
<dbReference type="InterPro" id="IPR009078">
    <property type="entry name" value="Ferritin-like_SF"/>
</dbReference>
<feature type="binding site" evidence="11">
    <location>
        <position position="187"/>
    </location>
    <ligand>
        <name>Fe cation</name>
        <dbReference type="ChEBI" id="CHEBI:24875"/>
        <label>1</label>
    </ligand>
</feature>
<feature type="binding site" evidence="11">
    <location>
        <position position="270"/>
    </location>
    <ligand>
        <name>Fe cation</name>
        <dbReference type="ChEBI" id="CHEBI:24875"/>
        <label>2</label>
    </ligand>
</feature>
<feature type="binding site" evidence="11">
    <location>
        <position position="237"/>
    </location>
    <ligand>
        <name>Fe cation</name>
        <dbReference type="ChEBI" id="CHEBI:24875"/>
        <label>2</label>
    </ligand>
</feature>
<evidence type="ECO:0000256" key="5">
    <source>
        <dbReference type="ARBA" id="ARBA00022723"/>
    </source>
</evidence>
<feature type="binding site" evidence="11">
    <location>
        <position position="146"/>
    </location>
    <ligand>
        <name>Fe cation</name>
        <dbReference type="ChEBI" id="CHEBI:24875"/>
        <label>1</label>
    </ligand>
</feature>
<dbReference type="Pfam" id="PF03405">
    <property type="entry name" value="FA_desaturase_2"/>
    <property type="match status" value="1"/>
</dbReference>
<evidence type="ECO:0000256" key="6">
    <source>
        <dbReference type="ARBA" id="ARBA00022832"/>
    </source>
</evidence>
<dbReference type="PANTHER" id="PTHR31155:SF9">
    <property type="entry name" value="STEAROYL-[ACYL-CARRIER-PROTEIN] 9-DESATURASE 7, CHLOROPLASTIC"/>
    <property type="match status" value="1"/>
</dbReference>
<comment type="caution">
    <text evidence="12">The sequence shown here is derived from an EMBL/GenBank/DDBJ whole genome shotgun (WGS) entry which is preliminary data.</text>
</comment>
<feature type="binding site" evidence="11">
    <location>
        <position position="273"/>
    </location>
    <ligand>
        <name>Fe cation</name>
        <dbReference type="ChEBI" id="CHEBI:24875"/>
        <label>2</label>
    </ligand>
</feature>
<dbReference type="InterPro" id="IPR005067">
    <property type="entry name" value="Fatty_acid_desaturase-2"/>
</dbReference>
<keyword evidence="5 11" id="KW-0479">Metal-binding</keyword>
<dbReference type="CDD" id="cd01050">
    <property type="entry name" value="Acyl_ACP_Desat"/>
    <property type="match status" value="1"/>
</dbReference>
<dbReference type="InterPro" id="IPR012348">
    <property type="entry name" value="RNR-like"/>
</dbReference>
<evidence type="ECO:0000256" key="4">
    <source>
        <dbReference type="ARBA" id="ARBA00022516"/>
    </source>
</evidence>
<evidence type="ECO:0000256" key="2">
    <source>
        <dbReference type="ARBA" id="ARBA00008749"/>
    </source>
</evidence>
<comment type="cofactor">
    <cofactor evidence="11">
        <name>Fe cation</name>
        <dbReference type="ChEBI" id="CHEBI:24875"/>
    </cofactor>
    <text evidence="11">Binds 2 iron ions per subunit.</text>
</comment>
<proteinExistence type="inferred from homology"/>
<keyword evidence="13" id="KW-1185">Reference proteome</keyword>
<dbReference type="SUPFAM" id="SSF47240">
    <property type="entry name" value="Ferritin-like"/>
    <property type="match status" value="1"/>
</dbReference>
<evidence type="ECO:0000256" key="8">
    <source>
        <dbReference type="ARBA" id="ARBA00023004"/>
    </source>
</evidence>